<dbReference type="AlphaFoldDB" id="A0A8X6FEZ8"/>
<sequence length="255" mass="29160">MEDDMEAREEPSTKDGQPIDPCECHRQIETNLLEASALRKYSLDLLKHMILNTGEDIPKLQKDLAAQNKRMDRMAGELASFYPCRNPDCHAFNRTFDLTPPTDGVITWDTTSGHEHKKPTTKKENHTRKNSKKQTTKEGFTSPNKTKKLILSDHPNVRTEDPIQLTNKFDALSPSDAEPPITAQKPTSSNKIPPIMLKYKSTYTTEAADLLQKYPDLTFKLAGEFLKIFTTNPDYYRAITNYLTEKGQQYYDFPL</sequence>
<proteinExistence type="predicted"/>
<comment type="caution">
    <text evidence="2">The sequence shown here is derived from an EMBL/GenBank/DDBJ whole genome shotgun (WGS) entry which is preliminary data.</text>
</comment>
<evidence type="ECO:0000313" key="2">
    <source>
        <dbReference type="EMBL" id="GFQ77084.1"/>
    </source>
</evidence>
<feature type="compositionally biased region" description="Basic residues" evidence="1">
    <location>
        <begin position="115"/>
        <end position="134"/>
    </location>
</feature>
<evidence type="ECO:0000313" key="3">
    <source>
        <dbReference type="Proteomes" id="UP000887116"/>
    </source>
</evidence>
<dbReference type="Proteomes" id="UP000887116">
    <property type="component" value="Unassembled WGS sequence"/>
</dbReference>
<feature type="region of interest" description="Disordered" evidence="1">
    <location>
        <begin position="107"/>
        <end position="147"/>
    </location>
</feature>
<keyword evidence="3" id="KW-1185">Reference proteome</keyword>
<organism evidence="2 3">
    <name type="scientific">Trichonephila clavata</name>
    <name type="common">Joro spider</name>
    <name type="synonym">Nephila clavata</name>
    <dbReference type="NCBI Taxonomy" id="2740835"/>
    <lineage>
        <taxon>Eukaryota</taxon>
        <taxon>Metazoa</taxon>
        <taxon>Ecdysozoa</taxon>
        <taxon>Arthropoda</taxon>
        <taxon>Chelicerata</taxon>
        <taxon>Arachnida</taxon>
        <taxon>Araneae</taxon>
        <taxon>Araneomorphae</taxon>
        <taxon>Entelegynae</taxon>
        <taxon>Araneoidea</taxon>
        <taxon>Nephilidae</taxon>
        <taxon>Trichonephila</taxon>
    </lineage>
</organism>
<name>A0A8X6FEZ8_TRICU</name>
<feature type="region of interest" description="Disordered" evidence="1">
    <location>
        <begin position="1"/>
        <end position="20"/>
    </location>
</feature>
<accession>A0A8X6FEZ8</accession>
<protein>
    <submittedName>
        <fullName evidence="2">Uncharacterized protein</fullName>
    </submittedName>
</protein>
<evidence type="ECO:0000256" key="1">
    <source>
        <dbReference type="SAM" id="MobiDB-lite"/>
    </source>
</evidence>
<gene>
    <name evidence="2" type="ORF">TNCT_121381</name>
</gene>
<dbReference type="OrthoDB" id="8123891at2759"/>
<dbReference type="EMBL" id="BMAO01011839">
    <property type="protein sequence ID" value="GFQ77084.1"/>
    <property type="molecule type" value="Genomic_DNA"/>
</dbReference>
<reference evidence="2" key="1">
    <citation type="submission" date="2020-07" db="EMBL/GenBank/DDBJ databases">
        <title>Multicomponent nature underlies the extraordinary mechanical properties of spider dragline silk.</title>
        <authorList>
            <person name="Kono N."/>
            <person name="Nakamura H."/>
            <person name="Mori M."/>
            <person name="Yoshida Y."/>
            <person name="Ohtoshi R."/>
            <person name="Malay A.D."/>
            <person name="Moran D.A.P."/>
            <person name="Tomita M."/>
            <person name="Numata K."/>
            <person name="Arakawa K."/>
        </authorList>
    </citation>
    <scope>NUCLEOTIDE SEQUENCE</scope>
</reference>